<dbReference type="Gene3D" id="2.60.40.1400">
    <property type="entry name" value="G protein-activated inward rectifier potassium channel 1"/>
    <property type="match status" value="1"/>
</dbReference>
<proteinExistence type="inferred from homology"/>
<evidence type="ECO:0000256" key="7">
    <source>
        <dbReference type="ARBA" id="ARBA00022989"/>
    </source>
</evidence>
<dbReference type="PANTHER" id="PTHR11767:SF103">
    <property type="entry name" value="POTASSIUM CHANNEL INWARDLY RECTIFYING TRANSMEMBRANE DOMAIN-CONTAINING PROTEIN"/>
    <property type="match status" value="1"/>
</dbReference>
<evidence type="ECO:0000256" key="14">
    <source>
        <dbReference type="SAM" id="Phobius"/>
    </source>
</evidence>
<feature type="region of interest" description="Disordered" evidence="13">
    <location>
        <begin position="1"/>
        <end position="60"/>
    </location>
</feature>
<dbReference type="GO" id="GO:0005886">
    <property type="term" value="C:plasma membrane"/>
    <property type="evidence" value="ECO:0007669"/>
    <property type="project" value="TreeGrafter"/>
</dbReference>
<evidence type="ECO:0000256" key="10">
    <source>
        <dbReference type="ARBA" id="ARBA00023303"/>
    </source>
</evidence>
<dbReference type="Proteomes" id="UP000789595">
    <property type="component" value="Unassembled WGS sequence"/>
</dbReference>
<dbReference type="InterPro" id="IPR014756">
    <property type="entry name" value="Ig_E-set"/>
</dbReference>
<dbReference type="PROSITE" id="PS50157">
    <property type="entry name" value="ZINC_FINGER_C2H2_2"/>
    <property type="match status" value="1"/>
</dbReference>
<feature type="compositionally biased region" description="Basic and acidic residues" evidence="13">
    <location>
        <begin position="1"/>
        <end position="10"/>
    </location>
</feature>
<dbReference type="EMBL" id="CAKKNE010000003">
    <property type="protein sequence ID" value="CAH0370847.1"/>
    <property type="molecule type" value="Genomic_DNA"/>
</dbReference>
<reference evidence="16" key="1">
    <citation type="submission" date="2021-11" db="EMBL/GenBank/DDBJ databases">
        <authorList>
            <consortium name="Genoscope - CEA"/>
            <person name="William W."/>
        </authorList>
    </citation>
    <scope>NUCLEOTIDE SEQUENCE</scope>
</reference>
<evidence type="ECO:0000256" key="2">
    <source>
        <dbReference type="ARBA" id="ARBA00022448"/>
    </source>
</evidence>
<dbReference type="Gene3D" id="1.10.287.70">
    <property type="match status" value="1"/>
</dbReference>
<accession>A0A8J2SNP0</accession>
<dbReference type="SUPFAM" id="SSF81296">
    <property type="entry name" value="E set domains"/>
    <property type="match status" value="2"/>
</dbReference>
<dbReference type="AlphaFoldDB" id="A0A8J2SNP0"/>
<dbReference type="InterPro" id="IPR013087">
    <property type="entry name" value="Znf_C2H2_type"/>
</dbReference>
<dbReference type="Pfam" id="PF01007">
    <property type="entry name" value="IRK"/>
    <property type="match status" value="1"/>
</dbReference>
<feature type="compositionally biased region" description="Polar residues" evidence="13">
    <location>
        <begin position="18"/>
        <end position="29"/>
    </location>
</feature>
<comment type="caution">
    <text evidence="16">The sequence shown here is derived from an EMBL/GenBank/DDBJ whole genome shotgun (WGS) entry which is preliminary data.</text>
</comment>
<evidence type="ECO:0000256" key="4">
    <source>
        <dbReference type="ARBA" id="ARBA00022692"/>
    </source>
</evidence>
<gene>
    <name evidence="16" type="ORF">PECAL_3P07580</name>
</gene>
<dbReference type="PROSITE" id="PS00028">
    <property type="entry name" value="ZINC_FINGER_C2H2_1"/>
    <property type="match status" value="1"/>
</dbReference>
<evidence type="ECO:0000256" key="5">
    <source>
        <dbReference type="ARBA" id="ARBA00022882"/>
    </source>
</evidence>
<evidence type="ECO:0000256" key="1">
    <source>
        <dbReference type="ARBA" id="ARBA00004141"/>
    </source>
</evidence>
<keyword evidence="11" id="KW-0863">Zinc-finger</keyword>
<dbReference type="InterPro" id="IPR041647">
    <property type="entry name" value="IRK_C"/>
</dbReference>
<dbReference type="GO" id="GO:0005242">
    <property type="term" value="F:inward rectifier potassium channel activity"/>
    <property type="evidence" value="ECO:0007669"/>
    <property type="project" value="InterPro"/>
</dbReference>
<dbReference type="InterPro" id="IPR013518">
    <property type="entry name" value="K_chnl_inward-rec_Kir_cyto"/>
</dbReference>
<comment type="subcellular location">
    <subcellularLocation>
        <location evidence="1 12">Membrane</location>
        <topology evidence="1 12">Multi-pass membrane protein</topology>
    </subcellularLocation>
</comment>
<evidence type="ECO:0000256" key="3">
    <source>
        <dbReference type="ARBA" id="ARBA00022538"/>
    </source>
</evidence>
<keyword evidence="9 14" id="KW-0472">Membrane</keyword>
<dbReference type="GO" id="GO:0034765">
    <property type="term" value="P:regulation of monoatomic ion transmembrane transport"/>
    <property type="evidence" value="ECO:0007669"/>
    <property type="project" value="TreeGrafter"/>
</dbReference>
<keyword evidence="3 12" id="KW-0633">Potassium transport</keyword>
<protein>
    <recommendedName>
        <fullName evidence="15">C2H2-type domain-containing protein</fullName>
    </recommendedName>
</protein>
<feature type="transmembrane region" description="Helical" evidence="14">
    <location>
        <begin position="148"/>
        <end position="169"/>
    </location>
</feature>
<dbReference type="InterPro" id="IPR040445">
    <property type="entry name" value="Kir_TM"/>
</dbReference>
<sequence>MAQEAKRDEPPPPPSYDLESNMSSMSDSNIGFRPVARQRSESQLPPHWSRRATPPQTRPIEKVRSTTMRFLDNFTRSSSTLDPDCTRTASVKDKQIMRCKDKQNRLVDRLDAFAQSRGKIRIVRQHVSNRLAYRDVFHSIVEAPLRKIIPGLTLLYLVNCIFFALLWWAASKNCDVGIRNFNNAFIFSTFTIMTIGYGTRDVFFDNCWEASVLIFLESIVSILLDCISLGIVYSHISSGRRRATSILFSDRAVIHRVHGELFLAFQVVEQKKHPLVEAHVRCYAVRDETDAWGRRVEFQPCAMRLEKPDDEMGAMLFLSLPSLVVHRLDAWSPLVPPDWWVEAYYRRKRGDAPRKTSVVDDAASFADFAEYAYRYPAPLRRASDAEAGYRTSRRCKICGQGFETIRDLRLHHADEHPNEPLDCPKPSTHDPEVIKVVVRRRTYYWGPPRRRRRVPPSQAYMSESRVEIICLVEGEDSIMSTCVRGLHSYQAPPLNAWDDFAQSDIAWDAAFAPCVTRLPNGSCQVDFDALHDLVDVRDAHPPPPVSQS</sequence>
<evidence type="ECO:0000256" key="12">
    <source>
        <dbReference type="RuleBase" id="RU003822"/>
    </source>
</evidence>
<evidence type="ECO:0000313" key="17">
    <source>
        <dbReference type="Proteomes" id="UP000789595"/>
    </source>
</evidence>
<keyword evidence="6 12" id="KW-0630">Potassium</keyword>
<feature type="transmembrane region" description="Helical" evidence="14">
    <location>
        <begin position="181"/>
        <end position="198"/>
    </location>
</feature>
<evidence type="ECO:0000256" key="13">
    <source>
        <dbReference type="SAM" id="MobiDB-lite"/>
    </source>
</evidence>
<keyword evidence="11" id="KW-0862">Zinc</keyword>
<evidence type="ECO:0000259" key="15">
    <source>
        <dbReference type="PROSITE" id="PS50157"/>
    </source>
</evidence>
<comment type="similarity">
    <text evidence="12">Belongs to the inward rectifier-type potassium channel (TC 1.A.2.1) family.</text>
</comment>
<name>A0A8J2SNP0_9STRA</name>
<evidence type="ECO:0000256" key="6">
    <source>
        <dbReference type="ARBA" id="ARBA00022958"/>
    </source>
</evidence>
<dbReference type="PANTHER" id="PTHR11767">
    <property type="entry name" value="INWARD RECTIFIER POTASSIUM CHANNEL"/>
    <property type="match status" value="1"/>
</dbReference>
<dbReference type="GO" id="GO:1990573">
    <property type="term" value="P:potassium ion import across plasma membrane"/>
    <property type="evidence" value="ECO:0007669"/>
    <property type="project" value="TreeGrafter"/>
</dbReference>
<keyword evidence="5 12" id="KW-0851">Voltage-gated channel</keyword>
<dbReference type="GO" id="GO:0034702">
    <property type="term" value="C:monoatomic ion channel complex"/>
    <property type="evidence" value="ECO:0007669"/>
    <property type="project" value="UniProtKB-KW"/>
</dbReference>
<dbReference type="OrthoDB" id="273257at2759"/>
<organism evidence="16 17">
    <name type="scientific">Pelagomonas calceolata</name>
    <dbReference type="NCBI Taxonomy" id="35677"/>
    <lineage>
        <taxon>Eukaryota</taxon>
        <taxon>Sar</taxon>
        <taxon>Stramenopiles</taxon>
        <taxon>Ochrophyta</taxon>
        <taxon>Pelagophyceae</taxon>
        <taxon>Pelagomonadales</taxon>
        <taxon>Pelagomonadaceae</taxon>
        <taxon>Pelagomonas</taxon>
    </lineage>
</organism>
<dbReference type="InterPro" id="IPR016449">
    <property type="entry name" value="K_chnl_inward-rec_Kir"/>
</dbReference>
<keyword evidence="7 14" id="KW-1133">Transmembrane helix</keyword>
<evidence type="ECO:0000256" key="9">
    <source>
        <dbReference type="ARBA" id="ARBA00023136"/>
    </source>
</evidence>
<keyword evidence="4 12" id="KW-0812">Transmembrane</keyword>
<dbReference type="GO" id="GO:0008270">
    <property type="term" value="F:zinc ion binding"/>
    <property type="evidence" value="ECO:0007669"/>
    <property type="project" value="UniProtKB-KW"/>
</dbReference>
<feature type="transmembrane region" description="Helical" evidence="14">
    <location>
        <begin position="210"/>
        <end position="233"/>
    </location>
</feature>
<evidence type="ECO:0000256" key="8">
    <source>
        <dbReference type="ARBA" id="ARBA00023065"/>
    </source>
</evidence>
<keyword evidence="8 12" id="KW-0406">Ion transport</keyword>
<keyword evidence="10 12" id="KW-0407">Ion channel</keyword>
<keyword evidence="2 12" id="KW-0813">Transport</keyword>
<keyword evidence="11" id="KW-0479">Metal-binding</keyword>
<keyword evidence="17" id="KW-1185">Reference proteome</keyword>
<feature type="domain" description="C2H2-type" evidence="15">
    <location>
        <begin position="393"/>
        <end position="421"/>
    </location>
</feature>
<dbReference type="SUPFAM" id="SSF81324">
    <property type="entry name" value="Voltage-gated potassium channels"/>
    <property type="match status" value="1"/>
</dbReference>
<evidence type="ECO:0000313" key="16">
    <source>
        <dbReference type="EMBL" id="CAH0370847.1"/>
    </source>
</evidence>
<dbReference type="Pfam" id="PF17655">
    <property type="entry name" value="IRK_C"/>
    <property type="match status" value="1"/>
</dbReference>
<evidence type="ECO:0000256" key="11">
    <source>
        <dbReference type="PROSITE-ProRule" id="PRU00042"/>
    </source>
</evidence>